<keyword evidence="3" id="KW-1185">Reference proteome</keyword>
<evidence type="ECO:0000313" key="3">
    <source>
        <dbReference type="Proteomes" id="UP001595075"/>
    </source>
</evidence>
<name>A0ABR4C9S7_9HELO</name>
<reference evidence="2 3" key="1">
    <citation type="journal article" date="2024" name="Commun. Biol.">
        <title>Comparative genomic analysis of thermophilic fungi reveals convergent evolutionary adaptations and gene losses.</title>
        <authorList>
            <person name="Steindorff A.S."/>
            <person name="Aguilar-Pontes M.V."/>
            <person name="Robinson A.J."/>
            <person name="Andreopoulos B."/>
            <person name="LaButti K."/>
            <person name="Kuo A."/>
            <person name="Mondo S."/>
            <person name="Riley R."/>
            <person name="Otillar R."/>
            <person name="Haridas S."/>
            <person name="Lipzen A."/>
            <person name="Grimwood J."/>
            <person name="Schmutz J."/>
            <person name="Clum A."/>
            <person name="Reid I.D."/>
            <person name="Moisan M.C."/>
            <person name="Butler G."/>
            <person name="Nguyen T.T.M."/>
            <person name="Dewar K."/>
            <person name="Conant G."/>
            <person name="Drula E."/>
            <person name="Henrissat B."/>
            <person name="Hansel C."/>
            <person name="Singer S."/>
            <person name="Hutchinson M.I."/>
            <person name="de Vries R.P."/>
            <person name="Natvig D.O."/>
            <person name="Powell A.J."/>
            <person name="Tsang A."/>
            <person name="Grigoriev I.V."/>
        </authorList>
    </citation>
    <scope>NUCLEOTIDE SEQUENCE [LARGE SCALE GENOMIC DNA]</scope>
    <source>
        <strain evidence="2 3">CBS 494.80</strain>
    </source>
</reference>
<evidence type="ECO:0000313" key="2">
    <source>
        <dbReference type="EMBL" id="KAL2066257.1"/>
    </source>
</evidence>
<feature type="transmembrane region" description="Helical" evidence="1">
    <location>
        <begin position="29"/>
        <end position="52"/>
    </location>
</feature>
<dbReference type="EMBL" id="JAZHXI010000011">
    <property type="protein sequence ID" value="KAL2066257.1"/>
    <property type="molecule type" value="Genomic_DNA"/>
</dbReference>
<protein>
    <submittedName>
        <fullName evidence="2">Uncharacterized protein</fullName>
    </submittedName>
</protein>
<organism evidence="2 3">
    <name type="scientific">Oculimacula yallundae</name>
    <dbReference type="NCBI Taxonomy" id="86028"/>
    <lineage>
        <taxon>Eukaryota</taxon>
        <taxon>Fungi</taxon>
        <taxon>Dikarya</taxon>
        <taxon>Ascomycota</taxon>
        <taxon>Pezizomycotina</taxon>
        <taxon>Leotiomycetes</taxon>
        <taxon>Helotiales</taxon>
        <taxon>Ploettnerulaceae</taxon>
        <taxon>Oculimacula</taxon>
    </lineage>
</organism>
<gene>
    <name evidence="2" type="ORF">VTL71DRAFT_2328</name>
</gene>
<keyword evidence="1" id="KW-0472">Membrane</keyword>
<proteinExistence type="predicted"/>
<keyword evidence="1" id="KW-1133">Transmembrane helix</keyword>
<sequence length="69" mass="8168">MIEQRDRIRILSRQGCYFSEARKTHLARLVVIIIFTCFNLVDELYYLLIALFNLLLTFENAKHAAIYAM</sequence>
<comment type="caution">
    <text evidence="2">The sequence shown here is derived from an EMBL/GenBank/DDBJ whole genome shotgun (WGS) entry which is preliminary data.</text>
</comment>
<accession>A0ABR4C9S7</accession>
<evidence type="ECO:0000256" key="1">
    <source>
        <dbReference type="SAM" id="Phobius"/>
    </source>
</evidence>
<keyword evidence="1" id="KW-0812">Transmembrane</keyword>
<dbReference type="Proteomes" id="UP001595075">
    <property type="component" value="Unassembled WGS sequence"/>
</dbReference>